<dbReference type="RefSeq" id="WP_009134356.1">
    <property type="nucleotide sequence ID" value="NZ_CP102250.1"/>
</dbReference>
<proteinExistence type="inferred from homology"/>
<dbReference type="PANTHER" id="PTHR30349:SF64">
    <property type="entry name" value="PROPHAGE INTEGRASE INTD-RELATED"/>
    <property type="match status" value="1"/>
</dbReference>
<dbReference type="AlphaFoldDB" id="G5HA85"/>
<comment type="caution">
    <text evidence="5">The sequence shown here is derived from an EMBL/GenBank/DDBJ whole genome shotgun (WGS) entry which is preliminary data.</text>
</comment>
<dbReference type="GO" id="GO:0003677">
    <property type="term" value="F:DNA binding"/>
    <property type="evidence" value="ECO:0007669"/>
    <property type="project" value="UniProtKB-KW"/>
</dbReference>
<dbReference type="Pfam" id="PF00589">
    <property type="entry name" value="Phage_integrase"/>
    <property type="match status" value="1"/>
</dbReference>
<dbReference type="PANTHER" id="PTHR30349">
    <property type="entry name" value="PHAGE INTEGRASE-RELATED"/>
    <property type="match status" value="1"/>
</dbReference>
<dbReference type="GO" id="GO:0006310">
    <property type="term" value="P:DNA recombination"/>
    <property type="evidence" value="ECO:0007669"/>
    <property type="project" value="UniProtKB-KW"/>
</dbReference>
<dbReference type="Pfam" id="PF17293">
    <property type="entry name" value="Arm-DNA-bind_5"/>
    <property type="match status" value="1"/>
</dbReference>
<comment type="similarity">
    <text evidence="1">Belongs to the 'phage' integrase family.</text>
</comment>
<reference evidence="5 6" key="1">
    <citation type="submission" date="2011-08" db="EMBL/GenBank/DDBJ databases">
        <title>The Genome Sequence of Alistipes indistinctus YIT 12060.</title>
        <authorList>
            <consortium name="The Broad Institute Genome Sequencing Platform"/>
            <person name="Earl A."/>
            <person name="Ward D."/>
            <person name="Feldgarden M."/>
            <person name="Gevers D."/>
            <person name="Morotomi M."/>
            <person name="Young S.K."/>
            <person name="Zeng Q."/>
            <person name="Gargeya S."/>
            <person name="Fitzgerald M."/>
            <person name="Haas B."/>
            <person name="Abouelleil A."/>
            <person name="Alvarado L."/>
            <person name="Arachchi H.M."/>
            <person name="Berlin A."/>
            <person name="Brown A."/>
            <person name="Chapman S.B."/>
            <person name="Chen Z."/>
            <person name="Dunbar C."/>
            <person name="Freedman E."/>
            <person name="Gearin G."/>
            <person name="Gellesch M."/>
            <person name="Goldberg J."/>
            <person name="Griggs A."/>
            <person name="Gujja S."/>
            <person name="Heiman D."/>
            <person name="Howarth C."/>
            <person name="Larson L."/>
            <person name="Lui A."/>
            <person name="MacDonald P.J.P."/>
            <person name="Montmayeur A."/>
            <person name="Murphy C."/>
            <person name="Neiman D."/>
            <person name="Pearson M."/>
            <person name="Priest M."/>
            <person name="Roberts A."/>
            <person name="Saif S."/>
            <person name="Shea T."/>
            <person name="Shenoy N."/>
            <person name="Sisk P."/>
            <person name="Stolte C."/>
            <person name="Sykes S."/>
            <person name="Wortman J."/>
            <person name="Nusbaum C."/>
            <person name="Birren B."/>
        </authorList>
    </citation>
    <scope>NUCLEOTIDE SEQUENCE [LARGE SCALE GENOMIC DNA]</scope>
    <source>
        <strain evidence="5 6">YIT 12060</strain>
    </source>
</reference>
<evidence type="ECO:0000259" key="4">
    <source>
        <dbReference type="PROSITE" id="PS51898"/>
    </source>
</evidence>
<dbReference type="PATRIC" id="fig|742725.3.peg.1644"/>
<dbReference type="Pfam" id="PF13102">
    <property type="entry name" value="Phage_int_SAM_5"/>
    <property type="match status" value="1"/>
</dbReference>
<dbReference type="EMBL" id="ADLD01000013">
    <property type="protein sequence ID" value="EHB91501.1"/>
    <property type="molecule type" value="Genomic_DNA"/>
</dbReference>
<dbReference type="Proteomes" id="UP000006008">
    <property type="component" value="Unassembled WGS sequence"/>
</dbReference>
<dbReference type="GO" id="GO:0015074">
    <property type="term" value="P:DNA integration"/>
    <property type="evidence" value="ECO:0007669"/>
    <property type="project" value="InterPro"/>
</dbReference>
<dbReference type="Gene3D" id="1.10.150.130">
    <property type="match status" value="1"/>
</dbReference>
<sequence length="399" mass="46963">MASIKLLLNKDQIHKDGTFPLVFQIIHRRKKKLIYTPYRIFADEFDTVNHKVCYVSDTRRSLREIRSINRNLGKQYRNIQSHIDALERRQTDYTVGDILSHYKVEHNPLSLLHYMDTQIRLKQNMGKDGTAAAYRSTRSSVATFIGQRQVTLNQLDTTFLRGYEQFLHRRGVTDNTVCFYMRNLKSMFHQAVLDGLRPTEENPFKLLRVKPRETVKRAIDRNTIRRMAELELSHKPHLELARDLYLFSFFSRGMSFVDIVFLKRSRQEIDYYRKKTKQRLRIGLTPQLSALINKYDNNTEYVFPILNPNSPKPLYKQYRLALERVNRNLKQVGRMLGIETKLTTYVARHSWATQARRSGAPMAVISEGLGHTSEETTRIYLQKFDQSILDKVNEQLSEL</sequence>
<keyword evidence="3" id="KW-0233">DNA recombination</keyword>
<feature type="domain" description="Tyr recombinase" evidence="4">
    <location>
        <begin position="214"/>
        <end position="394"/>
    </location>
</feature>
<accession>G5HA85</accession>
<dbReference type="OrthoDB" id="1094492at2"/>
<dbReference type="GeneID" id="92815416"/>
<dbReference type="STRING" id="742725.HMPREF9450_01550"/>
<dbReference type="HOGENOM" id="CLU_033139_0_1_10"/>
<dbReference type="PROSITE" id="PS51898">
    <property type="entry name" value="TYR_RECOMBINASE"/>
    <property type="match status" value="1"/>
</dbReference>
<dbReference type="InterPro" id="IPR035386">
    <property type="entry name" value="Arm-DNA-bind_5"/>
</dbReference>
<evidence type="ECO:0000313" key="5">
    <source>
        <dbReference type="EMBL" id="EHB91501.1"/>
    </source>
</evidence>
<dbReference type="InterPro" id="IPR050090">
    <property type="entry name" value="Tyrosine_recombinase_XerCD"/>
</dbReference>
<dbReference type="Gene3D" id="1.10.443.10">
    <property type="entry name" value="Intergrase catalytic core"/>
    <property type="match status" value="1"/>
</dbReference>
<evidence type="ECO:0000256" key="1">
    <source>
        <dbReference type="ARBA" id="ARBA00008857"/>
    </source>
</evidence>
<evidence type="ECO:0000256" key="2">
    <source>
        <dbReference type="ARBA" id="ARBA00023125"/>
    </source>
</evidence>
<name>G5HA85_9BACT</name>
<keyword evidence="2" id="KW-0238">DNA-binding</keyword>
<dbReference type="InterPro" id="IPR025269">
    <property type="entry name" value="SAM-like_dom"/>
</dbReference>
<dbReference type="InterPro" id="IPR002104">
    <property type="entry name" value="Integrase_catalytic"/>
</dbReference>
<dbReference type="CDD" id="cd01185">
    <property type="entry name" value="INTN1_C_like"/>
    <property type="match status" value="1"/>
</dbReference>
<dbReference type="InterPro" id="IPR013762">
    <property type="entry name" value="Integrase-like_cat_sf"/>
</dbReference>
<gene>
    <name evidence="5" type="ORF">HMPREF9450_01550</name>
</gene>
<dbReference type="InterPro" id="IPR011010">
    <property type="entry name" value="DNA_brk_join_enz"/>
</dbReference>
<evidence type="ECO:0000313" key="6">
    <source>
        <dbReference type="Proteomes" id="UP000006008"/>
    </source>
</evidence>
<dbReference type="InterPro" id="IPR010998">
    <property type="entry name" value="Integrase_recombinase_N"/>
</dbReference>
<dbReference type="SUPFAM" id="SSF56349">
    <property type="entry name" value="DNA breaking-rejoining enzymes"/>
    <property type="match status" value="1"/>
</dbReference>
<organism evidence="5 6">
    <name type="scientific">Alistipes indistinctus YIT 12060</name>
    <dbReference type="NCBI Taxonomy" id="742725"/>
    <lineage>
        <taxon>Bacteria</taxon>
        <taxon>Pseudomonadati</taxon>
        <taxon>Bacteroidota</taxon>
        <taxon>Bacteroidia</taxon>
        <taxon>Bacteroidales</taxon>
        <taxon>Rikenellaceae</taxon>
        <taxon>Alistipes</taxon>
    </lineage>
</organism>
<protein>
    <recommendedName>
        <fullName evidence="4">Tyr recombinase domain-containing protein</fullName>
    </recommendedName>
</protein>
<dbReference type="eggNOG" id="COG4974">
    <property type="taxonomic scope" value="Bacteria"/>
</dbReference>
<keyword evidence="6" id="KW-1185">Reference proteome</keyword>
<evidence type="ECO:0000256" key="3">
    <source>
        <dbReference type="ARBA" id="ARBA00023172"/>
    </source>
</evidence>